<dbReference type="OMA" id="CEPKEIN"/>
<gene>
    <name evidence="2" type="ORF">UREG_02762</name>
</gene>
<dbReference type="EMBL" id="CH476615">
    <property type="protein sequence ID" value="EEP77913.1"/>
    <property type="molecule type" value="Genomic_DNA"/>
</dbReference>
<feature type="compositionally biased region" description="Basic and acidic residues" evidence="1">
    <location>
        <begin position="13"/>
        <end position="28"/>
    </location>
</feature>
<dbReference type="KEGG" id="ure:UREG_02762"/>
<dbReference type="OrthoDB" id="10334798at2759"/>
<feature type="compositionally biased region" description="Basic and acidic residues" evidence="1">
    <location>
        <begin position="268"/>
        <end position="279"/>
    </location>
</feature>
<evidence type="ECO:0000313" key="2">
    <source>
        <dbReference type="EMBL" id="EEP77913.1"/>
    </source>
</evidence>
<evidence type="ECO:0000256" key="1">
    <source>
        <dbReference type="SAM" id="MobiDB-lite"/>
    </source>
</evidence>
<feature type="region of interest" description="Disordered" evidence="1">
    <location>
        <begin position="268"/>
        <end position="290"/>
    </location>
</feature>
<feature type="region of interest" description="Disordered" evidence="1">
    <location>
        <begin position="1"/>
        <end position="113"/>
    </location>
</feature>
<accession>C4JHS6</accession>
<name>C4JHS6_UNCRE</name>
<proteinExistence type="predicted"/>
<dbReference type="Proteomes" id="UP000002058">
    <property type="component" value="Unassembled WGS sequence"/>
</dbReference>
<keyword evidence="3" id="KW-1185">Reference proteome</keyword>
<dbReference type="AlphaFoldDB" id="C4JHS6"/>
<dbReference type="RefSeq" id="XP_002543246.1">
    <property type="nucleotide sequence ID" value="XM_002543200.1"/>
</dbReference>
<feature type="compositionally biased region" description="Polar residues" evidence="1">
    <location>
        <begin position="90"/>
        <end position="107"/>
    </location>
</feature>
<dbReference type="GeneID" id="8437549"/>
<dbReference type="HOGENOM" id="CLU_891969_0_0_1"/>
<dbReference type="VEuPathDB" id="FungiDB:UREG_02762"/>
<reference evidence="3" key="1">
    <citation type="journal article" date="2009" name="Genome Res.">
        <title>Comparative genomic analyses of the human fungal pathogens Coccidioides and their relatives.</title>
        <authorList>
            <person name="Sharpton T.J."/>
            <person name="Stajich J.E."/>
            <person name="Rounsley S.D."/>
            <person name="Gardner M.J."/>
            <person name="Wortman J.R."/>
            <person name="Jordar V.S."/>
            <person name="Maiti R."/>
            <person name="Kodira C.D."/>
            <person name="Neafsey D.E."/>
            <person name="Zeng Q."/>
            <person name="Hung C.-Y."/>
            <person name="McMahan C."/>
            <person name="Muszewska A."/>
            <person name="Grynberg M."/>
            <person name="Mandel M.A."/>
            <person name="Kellner E.M."/>
            <person name="Barker B.M."/>
            <person name="Galgiani J.N."/>
            <person name="Orbach M.J."/>
            <person name="Kirkland T.N."/>
            <person name="Cole G.T."/>
            <person name="Henn M.R."/>
            <person name="Birren B.W."/>
            <person name="Taylor J.W."/>
        </authorList>
    </citation>
    <scope>NUCLEOTIDE SEQUENCE [LARGE SCALE GENOMIC DNA]</scope>
    <source>
        <strain evidence="3">UAMH 1704</strain>
    </source>
</reference>
<protein>
    <submittedName>
        <fullName evidence="2">Uncharacterized protein</fullName>
    </submittedName>
</protein>
<dbReference type="InParanoid" id="C4JHS6"/>
<feature type="compositionally biased region" description="Polar residues" evidence="1">
    <location>
        <begin position="46"/>
        <end position="69"/>
    </location>
</feature>
<dbReference type="eggNOG" id="ENOG502T4UJ">
    <property type="taxonomic scope" value="Eukaryota"/>
</dbReference>
<evidence type="ECO:0000313" key="3">
    <source>
        <dbReference type="Proteomes" id="UP000002058"/>
    </source>
</evidence>
<sequence>MRASLSGEAAGQDSKEAPKGELFDHLETTKQAPKSGKLGNLYHRLVNSQRNRPSASSECGVSELSGESSATKDKQKRSRIRRIMDKMQKLSGTGNQPEIEPEQSSVGEQRGNEELPLLSVCSDLFTQEEWDDLREFRRDYARVQQEKRDKASDPYPDANASAPVDPPTKEQLASLARREREKPNPFINSPVPLPAIQEPDNHPWTKGLYKTAYKPTNPTMLSPAWLTKKKRGAAKGARLHKNSKNWGPEDFEFRDLLRGMLDDETLEKIMAEDDRKQGKEPSASSKFGEDGMRNVLHVMLDRLIDKTVEELI</sequence>
<feature type="region of interest" description="Disordered" evidence="1">
    <location>
        <begin position="143"/>
        <end position="202"/>
    </location>
</feature>
<feature type="compositionally biased region" description="Basic and acidic residues" evidence="1">
    <location>
        <begin position="143"/>
        <end position="152"/>
    </location>
</feature>
<organism evidence="2 3">
    <name type="scientific">Uncinocarpus reesii (strain UAMH 1704)</name>
    <dbReference type="NCBI Taxonomy" id="336963"/>
    <lineage>
        <taxon>Eukaryota</taxon>
        <taxon>Fungi</taxon>
        <taxon>Dikarya</taxon>
        <taxon>Ascomycota</taxon>
        <taxon>Pezizomycotina</taxon>
        <taxon>Eurotiomycetes</taxon>
        <taxon>Eurotiomycetidae</taxon>
        <taxon>Onygenales</taxon>
        <taxon>Onygenaceae</taxon>
        <taxon>Uncinocarpus</taxon>
    </lineage>
</organism>